<dbReference type="AlphaFoldDB" id="A0A915ICH6"/>
<organism evidence="1 2">
    <name type="scientific">Romanomermis culicivorax</name>
    <name type="common">Nematode worm</name>
    <dbReference type="NCBI Taxonomy" id="13658"/>
    <lineage>
        <taxon>Eukaryota</taxon>
        <taxon>Metazoa</taxon>
        <taxon>Ecdysozoa</taxon>
        <taxon>Nematoda</taxon>
        <taxon>Enoplea</taxon>
        <taxon>Dorylaimia</taxon>
        <taxon>Mermithida</taxon>
        <taxon>Mermithoidea</taxon>
        <taxon>Mermithidae</taxon>
        <taxon>Romanomermis</taxon>
    </lineage>
</organism>
<evidence type="ECO:0000313" key="2">
    <source>
        <dbReference type="WBParaSite" id="nRc.2.0.1.t11602-RA"/>
    </source>
</evidence>
<evidence type="ECO:0000313" key="1">
    <source>
        <dbReference type="Proteomes" id="UP000887565"/>
    </source>
</evidence>
<protein>
    <submittedName>
        <fullName evidence="2">Uncharacterized protein</fullName>
    </submittedName>
</protein>
<accession>A0A915ICH6</accession>
<dbReference type="Proteomes" id="UP000887565">
    <property type="component" value="Unplaced"/>
</dbReference>
<sequence length="115" mass="13406">MIKFGHRRRKFFRRFRRRRFLDVRITGRSAFSCDSSFLDSTTVSGNLVTLELNSSNKLLTFPSRQCSSTERPFLTFNFRESTLLQCNARTVTVHRTAKVNLTGGNIPDFYDFLIN</sequence>
<proteinExistence type="predicted"/>
<reference evidence="2" key="1">
    <citation type="submission" date="2022-11" db="UniProtKB">
        <authorList>
            <consortium name="WormBaseParasite"/>
        </authorList>
    </citation>
    <scope>IDENTIFICATION</scope>
</reference>
<name>A0A915ICH6_ROMCU</name>
<dbReference type="WBParaSite" id="nRc.2.0.1.t11602-RA">
    <property type="protein sequence ID" value="nRc.2.0.1.t11602-RA"/>
    <property type="gene ID" value="nRc.2.0.1.g11602"/>
</dbReference>
<keyword evidence="1" id="KW-1185">Reference proteome</keyword>